<dbReference type="PANTHER" id="PTHR11461">
    <property type="entry name" value="SERINE PROTEASE INHIBITOR, SERPIN"/>
    <property type="match status" value="1"/>
</dbReference>
<evidence type="ECO:0000256" key="5">
    <source>
        <dbReference type="ARBA" id="ARBA00022729"/>
    </source>
</evidence>
<accession>A0AAV8VS60</accession>
<protein>
    <recommendedName>
        <fullName evidence="10">Serpin domain-containing protein</fullName>
    </recommendedName>
</protein>
<gene>
    <name evidence="11" type="ORF">NQ315_012583</name>
</gene>
<dbReference type="InterPro" id="IPR023796">
    <property type="entry name" value="Serpin_dom"/>
</dbReference>
<dbReference type="GO" id="GO:0005615">
    <property type="term" value="C:extracellular space"/>
    <property type="evidence" value="ECO:0007669"/>
    <property type="project" value="InterPro"/>
</dbReference>
<evidence type="ECO:0000259" key="10">
    <source>
        <dbReference type="SMART" id="SM00093"/>
    </source>
</evidence>
<dbReference type="Gene3D" id="3.30.497.10">
    <property type="entry name" value="Antithrombin, subunit I, domain 2"/>
    <property type="match status" value="1"/>
</dbReference>
<evidence type="ECO:0000256" key="4">
    <source>
        <dbReference type="ARBA" id="ARBA00022690"/>
    </source>
</evidence>
<dbReference type="InterPro" id="IPR042185">
    <property type="entry name" value="Serpin_sf_2"/>
</dbReference>
<dbReference type="InterPro" id="IPR042178">
    <property type="entry name" value="Serpin_sf_1"/>
</dbReference>
<comment type="similarity">
    <text evidence="2 8">Belongs to the serpin family.</text>
</comment>
<evidence type="ECO:0000256" key="9">
    <source>
        <dbReference type="SAM" id="SignalP"/>
    </source>
</evidence>
<dbReference type="InterPro" id="IPR000215">
    <property type="entry name" value="Serpin_fam"/>
</dbReference>
<evidence type="ECO:0000256" key="8">
    <source>
        <dbReference type="RuleBase" id="RU000411"/>
    </source>
</evidence>
<proteinExistence type="inferred from homology"/>
<evidence type="ECO:0000313" key="12">
    <source>
        <dbReference type="Proteomes" id="UP001159042"/>
    </source>
</evidence>
<dbReference type="InterPro" id="IPR036186">
    <property type="entry name" value="Serpin_sf"/>
</dbReference>
<dbReference type="PANTHER" id="PTHR11461:SF357">
    <property type="entry name" value="SERINE PROTEASE INHIBITOR 27A"/>
    <property type="match status" value="1"/>
</dbReference>
<evidence type="ECO:0000256" key="1">
    <source>
        <dbReference type="ARBA" id="ARBA00004613"/>
    </source>
</evidence>
<keyword evidence="7" id="KW-0325">Glycoprotein</keyword>
<evidence type="ECO:0000256" key="6">
    <source>
        <dbReference type="ARBA" id="ARBA00022900"/>
    </source>
</evidence>
<dbReference type="EMBL" id="JANEYG010000035">
    <property type="protein sequence ID" value="KAJ8917093.1"/>
    <property type="molecule type" value="Genomic_DNA"/>
</dbReference>
<name>A0AAV8VS60_9CUCU</name>
<dbReference type="AlphaFoldDB" id="A0AAV8VS60"/>
<keyword evidence="6" id="KW-0722">Serine protease inhibitor</keyword>
<keyword evidence="12" id="KW-1185">Reference proteome</keyword>
<dbReference type="SMART" id="SM00093">
    <property type="entry name" value="SERPIN"/>
    <property type="match status" value="1"/>
</dbReference>
<evidence type="ECO:0000256" key="2">
    <source>
        <dbReference type="ARBA" id="ARBA00009500"/>
    </source>
</evidence>
<sequence>MLGYKPLGFFVVAIVLVRGQQTETPAPNEEEKDVYYPALNWSDSFDWKLLKEFSSESRNVVFSPVSLRIVLALLYQGSSGATEREFQNVLQFVDKSSVREQYQYVLTTLEVSERNEYVLNMGSRIFLHSEIEPKQKFASIAKDFFKTDIELTNFPETNSSRAINSWAEKLTNGRITQLVKPDELKDTIMLIANAVYFKGSWMHHFPKNQSYFGNFYIVNQDDILTVSVPYMTVEQSFYYVEAPNYDAKILRLPYKGGRYSMLVILPNSKGGLPALLKRINLYSLKALLYLMDKRTVKVTLPKFKFDYQKRMGDALKKFGLHQMFQNTASFPGIARGNNTLLRKLVVSDVIQKSGIELDETGTVAYAATAVNIGNKIGEVDAFFEANHPFVFFIEEETTGSILFAGKLENPLEQDPPPLPAFKPEV</sequence>
<evidence type="ECO:0000256" key="7">
    <source>
        <dbReference type="ARBA" id="ARBA00023180"/>
    </source>
</evidence>
<comment type="subcellular location">
    <subcellularLocation>
        <location evidence="1">Secreted</location>
    </subcellularLocation>
</comment>
<evidence type="ECO:0000256" key="3">
    <source>
        <dbReference type="ARBA" id="ARBA00022525"/>
    </source>
</evidence>
<keyword evidence="5 9" id="KW-0732">Signal</keyword>
<dbReference type="FunFam" id="2.30.39.10:FF:000030">
    <property type="entry name" value="Serpin 2"/>
    <property type="match status" value="1"/>
</dbReference>
<dbReference type="CDD" id="cd19578">
    <property type="entry name" value="serpinK_insect_SRPN2-like"/>
    <property type="match status" value="1"/>
</dbReference>
<keyword evidence="3" id="KW-0964">Secreted</keyword>
<dbReference type="Gene3D" id="2.30.39.10">
    <property type="entry name" value="Alpha-1-antitrypsin, domain 1"/>
    <property type="match status" value="1"/>
</dbReference>
<dbReference type="SUPFAM" id="SSF56574">
    <property type="entry name" value="Serpins"/>
    <property type="match status" value="1"/>
</dbReference>
<organism evidence="11 12">
    <name type="scientific">Exocentrus adspersus</name>
    <dbReference type="NCBI Taxonomy" id="1586481"/>
    <lineage>
        <taxon>Eukaryota</taxon>
        <taxon>Metazoa</taxon>
        <taxon>Ecdysozoa</taxon>
        <taxon>Arthropoda</taxon>
        <taxon>Hexapoda</taxon>
        <taxon>Insecta</taxon>
        <taxon>Pterygota</taxon>
        <taxon>Neoptera</taxon>
        <taxon>Endopterygota</taxon>
        <taxon>Coleoptera</taxon>
        <taxon>Polyphaga</taxon>
        <taxon>Cucujiformia</taxon>
        <taxon>Chrysomeloidea</taxon>
        <taxon>Cerambycidae</taxon>
        <taxon>Lamiinae</taxon>
        <taxon>Acanthocinini</taxon>
        <taxon>Exocentrus</taxon>
    </lineage>
</organism>
<dbReference type="InterPro" id="IPR023795">
    <property type="entry name" value="Serpin_CS"/>
</dbReference>
<dbReference type="GO" id="GO:0004867">
    <property type="term" value="F:serine-type endopeptidase inhibitor activity"/>
    <property type="evidence" value="ECO:0007669"/>
    <property type="project" value="UniProtKB-KW"/>
</dbReference>
<comment type="caution">
    <text evidence="11">The sequence shown here is derived from an EMBL/GenBank/DDBJ whole genome shotgun (WGS) entry which is preliminary data.</text>
</comment>
<dbReference type="Proteomes" id="UP001159042">
    <property type="component" value="Unassembled WGS sequence"/>
</dbReference>
<feature type="signal peptide" evidence="9">
    <location>
        <begin position="1"/>
        <end position="19"/>
    </location>
</feature>
<feature type="domain" description="Serpin" evidence="10">
    <location>
        <begin position="47"/>
        <end position="410"/>
    </location>
</feature>
<dbReference type="PROSITE" id="PS00284">
    <property type="entry name" value="SERPIN"/>
    <property type="match status" value="1"/>
</dbReference>
<keyword evidence="4" id="KW-0646">Protease inhibitor</keyword>
<reference evidence="11 12" key="1">
    <citation type="journal article" date="2023" name="Insect Mol. Biol.">
        <title>Genome sequencing provides insights into the evolution of gene families encoding plant cell wall-degrading enzymes in longhorned beetles.</title>
        <authorList>
            <person name="Shin N.R."/>
            <person name="Okamura Y."/>
            <person name="Kirsch R."/>
            <person name="Pauchet Y."/>
        </authorList>
    </citation>
    <scope>NUCLEOTIDE SEQUENCE [LARGE SCALE GENOMIC DNA]</scope>
    <source>
        <strain evidence="11">EAD_L_NR</strain>
    </source>
</reference>
<evidence type="ECO:0000313" key="11">
    <source>
        <dbReference type="EMBL" id="KAJ8917093.1"/>
    </source>
</evidence>
<dbReference type="Pfam" id="PF00079">
    <property type="entry name" value="Serpin"/>
    <property type="match status" value="1"/>
</dbReference>
<feature type="chain" id="PRO_5043507847" description="Serpin domain-containing protein" evidence="9">
    <location>
        <begin position="20"/>
        <end position="425"/>
    </location>
</feature>